<dbReference type="Proteomes" id="UP000229569">
    <property type="component" value="Unassembled WGS sequence"/>
</dbReference>
<dbReference type="EMBL" id="PFVG01000042">
    <property type="protein sequence ID" value="PJA92150.1"/>
    <property type="molecule type" value="Genomic_DNA"/>
</dbReference>
<keyword evidence="1" id="KW-0472">Membrane</keyword>
<keyword evidence="1" id="KW-1133">Transmembrane helix</keyword>
<evidence type="ECO:0000259" key="2">
    <source>
        <dbReference type="Pfam" id="PF12704"/>
    </source>
</evidence>
<proteinExistence type="predicted"/>
<dbReference type="PANTHER" id="PTHR30572">
    <property type="entry name" value="MEMBRANE COMPONENT OF TRANSPORTER-RELATED"/>
    <property type="match status" value="1"/>
</dbReference>
<feature type="domain" description="MacB-like periplasmic core" evidence="2">
    <location>
        <begin position="1"/>
        <end position="207"/>
    </location>
</feature>
<protein>
    <submittedName>
        <fullName evidence="3">Multidrug ABC transporter substrate-binding protein</fullName>
    </submittedName>
</protein>
<gene>
    <name evidence="3" type="ORF">CO134_01630</name>
</gene>
<reference evidence="4" key="1">
    <citation type="submission" date="2017-09" db="EMBL/GenBank/DDBJ databases">
        <title>Depth-based differentiation of microbial function through sediment-hosted aquifers and enrichment of novel symbionts in the deep terrestrial subsurface.</title>
        <authorList>
            <person name="Probst A.J."/>
            <person name="Ladd B."/>
            <person name="Jarett J.K."/>
            <person name="Geller-Mcgrath D.E."/>
            <person name="Sieber C.M.K."/>
            <person name="Emerson J.B."/>
            <person name="Anantharaman K."/>
            <person name="Thomas B.C."/>
            <person name="Malmstrom R."/>
            <person name="Stieglmeier M."/>
            <person name="Klingl A."/>
            <person name="Woyke T."/>
            <person name="Ryan C.M."/>
            <person name="Banfield J.F."/>
        </authorList>
    </citation>
    <scope>NUCLEOTIDE SEQUENCE [LARGE SCALE GENOMIC DNA]</scope>
</reference>
<evidence type="ECO:0000313" key="4">
    <source>
        <dbReference type="Proteomes" id="UP000229569"/>
    </source>
</evidence>
<name>A0A2M7Z993_9BACT</name>
<evidence type="ECO:0000256" key="1">
    <source>
        <dbReference type="SAM" id="Phobius"/>
    </source>
</evidence>
<sequence>MMSVGQGVQNLILSQIQSIGSKVIAIVPGRQPKGPTDVISTFTDSLRQTDLEALKKKSNVPHLETLMPVVFGSETAAFGSETYRLTIFGVTENFSKIHDLYPTEGRLFSDEETKGYADVVIIGNKVKDELFGSDEALDRRIKIKGRNFRVIGILPKKGQSSFLNFDEVAIIPYTTAQQYIFGIKYFHRLVAEADSEANVDQTVEDIKITLRNSHNITDPSKDDFFIETQTSAMEIVSTITNILTLFLAAVAGISLLVGGIGIMNIMLVSVTERTREIGLRKAVGAG</sequence>
<dbReference type="PANTHER" id="PTHR30572:SF4">
    <property type="entry name" value="ABC TRANSPORTER PERMEASE YTRF"/>
    <property type="match status" value="1"/>
</dbReference>
<feature type="transmembrane region" description="Helical" evidence="1">
    <location>
        <begin position="242"/>
        <end position="270"/>
    </location>
</feature>
<dbReference type="Pfam" id="PF12704">
    <property type="entry name" value="MacB_PCD"/>
    <property type="match status" value="1"/>
</dbReference>
<accession>A0A2M7Z993</accession>
<dbReference type="GO" id="GO:0022857">
    <property type="term" value="F:transmembrane transporter activity"/>
    <property type="evidence" value="ECO:0007669"/>
    <property type="project" value="TreeGrafter"/>
</dbReference>
<dbReference type="AlphaFoldDB" id="A0A2M7Z993"/>
<feature type="non-terminal residue" evidence="3">
    <location>
        <position position="286"/>
    </location>
</feature>
<organism evidence="3 4">
    <name type="scientific">Candidatus Kuenenbacteria bacterium CG_4_9_14_3_um_filter_39_14</name>
    <dbReference type="NCBI Taxonomy" id="1974616"/>
    <lineage>
        <taxon>Bacteria</taxon>
        <taxon>Candidatus Kueneniibacteriota</taxon>
    </lineage>
</organism>
<comment type="caution">
    <text evidence="3">The sequence shown here is derived from an EMBL/GenBank/DDBJ whole genome shotgun (WGS) entry which is preliminary data.</text>
</comment>
<dbReference type="InterPro" id="IPR025857">
    <property type="entry name" value="MacB_PCD"/>
</dbReference>
<dbReference type="GO" id="GO:0005886">
    <property type="term" value="C:plasma membrane"/>
    <property type="evidence" value="ECO:0007669"/>
    <property type="project" value="TreeGrafter"/>
</dbReference>
<keyword evidence="1" id="KW-0812">Transmembrane</keyword>
<dbReference type="InterPro" id="IPR050250">
    <property type="entry name" value="Macrolide_Exporter_MacB"/>
</dbReference>
<evidence type="ECO:0000313" key="3">
    <source>
        <dbReference type="EMBL" id="PJA92150.1"/>
    </source>
</evidence>